<dbReference type="eggNOG" id="COG1032">
    <property type="taxonomic scope" value="Bacteria"/>
</dbReference>
<keyword evidence="7" id="KW-0411">Iron-sulfur</keyword>
<dbReference type="CDD" id="cd02068">
    <property type="entry name" value="radical_SAM_B12_BD"/>
    <property type="match status" value="1"/>
</dbReference>
<dbReference type="HOGENOM" id="CLU_021572_4_3_7"/>
<dbReference type="InterPro" id="IPR058240">
    <property type="entry name" value="rSAM_sf"/>
</dbReference>
<sequence>MNILLVVAPRMPALTMQSTLWLPVSLLYLAAVLREAGHAPTILDLAAVRVPEGVQPEEHYRTLLLDKIRELDPGYIGISCRATMDFPQIRQLARVIHEEVPNTPICLGGAHPTWHCREILEHCPEIDCIVLGEGEPQVVALAEAIAAGDRRAYANIESFAYVDKESGSIMVNPRKSYIQDLDTWPFPAYDLVDFSNYHSNFSTWHNPKGHQINMRAPILTSRSCPFNCSFCMGHSMSGRGFRPRSPAEVVRELEFLVREFGQNFFCFYDENCLLHKDRFIAICDGIYKTGFDIQLSAPVGFYLNAVDEDIVKAFVRAGGCAVGVPIETGSSYLRNKIIEKKISDDTIKHVVKLYKKYDLFTYGAFIMGFEEDTPATLDETIAMIHELQLDVNDVFNLVPYPGTRIHAQAKRNGTLLIDDSQAWKGEVILGSRGGAQQFFIQPPGLSMEELRQYRAKFDQLRLYSDRARNLNRQGQKQSR</sequence>
<keyword evidence="11" id="KW-1185">Reference proteome</keyword>
<reference evidence="11" key="2">
    <citation type="submission" date="2013-07" db="EMBL/GenBank/DDBJ databases">
        <authorList>
            <person name="Morais-Silva F.O."/>
            <person name="Rezende A.M."/>
            <person name="Pimentel C."/>
            <person name="Resende D.M."/>
            <person name="Santos C.I."/>
            <person name="Clemente C."/>
            <person name="de Oliveira L.M."/>
            <person name="da Silva S.M."/>
            <person name="Costa D.A."/>
            <person name="Varela-Raposo A."/>
            <person name="Horacio E.C.A."/>
            <person name="Matos M."/>
            <person name="Flores O."/>
            <person name="Ruiz J.C."/>
            <person name="Rodrigues-Pousada C."/>
        </authorList>
    </citation>
    <scope>NUCLEOTIDE SEQUENCE [LARGE SCALE GENOMIC DNA]</scope>
    <source>
        <strain evidence="11">ATCC 19364 / DSM 1382 / NCIMB 9332 / VKM B-1759</strain>
    </source>
</reference>
<dbReference type="Gene3D" id="3.40.50.280">
    <property type="entry name" value="Cobalamin-binding domain"/>
    <property type="match status" value="1"/>
</dbReference>
<dbReference type="InterPro" id="IPR006158">
    <property type="entry name" value="Cobalamin-bd"/>
</dbReference>
<evidence type="ECO:0000256" key="5">
    <source>
        <dbReference type="ARBA" id="ARBA00022723"/>
    </source>
</evidence>
<dbReference type="GO" id="GO:0003824">
    <property type="term" value="F:catalytic activity"/>
    <property type="evidence" value="ECO:0007669"/>
    <property type="project" value="InterPro"/>
</dbReference>
<dbReference type="Pfam" id="PF02310">
    <property type="entry name" value="B12-binding"/>
    <property type="match status" value="1"/>
</dbReference>
<gene>
    <name evidence="10" type="ORF">DGI_3325</name>
</gene>
<dbReference type="CDD" id="cd01335">
    <property type="entry name" value="Radical_SAM"/>
    <property type="match status" value="1"/>
</dbReference>
<keyword evidence="2" id="KW-0489">Methyltransferase</keyword>
<dbReference type="OrthoDB" id="9804952at2"/>
<keyword evidence="6" id="KW-0408">Iron</keyword>
<dbReference type="AlphaFoldDB" id="T2GFP5"/>
<dbReference type="InterPro" id="IPR006638">
    <property type="entry name" value="Elp3/MiaA/NifB-like_rSAM"/>
</dbReference>
<dbReference type="InterPro" id="IPR051198">
    <property type="entry name" value="BchE-like"/>
</dbReference>
<evidence type="ECO:0000256" key="2">
    <source>
        <dbReference type="ARBA" id="ARBA00022603"/>
    </source>
</evidence>
<feature type="domain" description="Radical SAM core" evidence="9">
    <location>
        <begin position="210"/>
        <end position="427"/>
    </location>
</feature>
<dbReference type="PROSITE" id="PS51918">
    <property type="entry name" value="RADICAL_SAM"/>
    <property type="match status" value="1"/>
</dbReference>
<feature type="domain" description="B12-binding" evidence="8">
    <location>
        <begin position="8"/>
        <end position="152"/>
    </location>
</feature>
<dbReference type="EMBL" id="CP006585">
    <property type="protein sequence ID" value="AGW15019.1"/>
    <property type="molecule type" value="Genomic_DNA"/>
</dbReference>
<evidence type="ECO:0000313" key="10">
    <source>
        <dbReference type="EMBL" id="AGW15019.1"/>
    </source>
</evidence>
<dbReference type="Pfam" id="PF04055">
    <property type="entry name" value="Radical_SAM"/>
    <property type="match status" value="1"/>
</dbReference>
<dbReference type="GO" id="GO:0031419">
    <property type="term" value="F:cobalamin binding"/>
    <property type="evidence" value="ECO:0007669"/>
    <property type="project" value="InterPro"/>
</dbReference>
<dbReference type="PROSITE" id="PS51332">
    <property type="entry name" value="B12_BINDING"/>
    <property type="match status" value="1"/>
</dbReference>
<dbReference type="SMART" id="SM00729">
    <property type="entry name" value="Elp3"/>
    <property type="match status" value="1"/>
</dbReference>
<comment type="cofactor">
    <cofactor evidence="1">
        <name>[4Fe-4S] cluster</name>
        <dbReference type="ChEBI" id="CHEBI:49883"/>
    </cofactor>
</comment>
<name>T2GFP5_MEGG1</name>
<dbReference type="PATRIC" id="fig|1121448.10.peg.3279"/>
<dbReference type="GO" id="GO:0046872">
    <property type="term" value="F:metal ion binding"/>
    <property type="evidence" value="ECO:0007669"/>
    <property type="project" value="UniProtKB-KW"/>
</dbReference>
<evidence type="ECO:0000313" key="11">
    <source>
        <dbReference type="Proteomes" id="UP000016587"/>
    </source>
</evidence>
<evidence type="ECO:0000256" key="4">
    <source>
        <dbReference type="ARBA" id="ARBA00022691"/>
    </source>
</evidence>
<evidence type="ECO:0000259" key="8">
    <source>
        <dbReference type="PROSITE" id="PS51332"/>
    </source>
</evidence>
<keyword evidence="5" id="KW-0479">Metal-binding</keyword>
<accession>T2GFP5</accession>
<evidence type="ECO:0000256" key="1">
    <source>
        <dbReference type="ARBA" id="ARBA00001966"/>
    </source>
</evidence>
<evidence type="ECO:0000256" key="3">
    <source>
        <dbReference type="ARBA" id="ARBA00022679"/>
    </source>
</evidence>
<dbReference type="SFLD" id="SFLDG01082">
    <property type="entry name" value="B12-binding_domain_containing"/>
    <property type="match status" value="1"/>
</dbReference>
<dbReference type="STRING" id="1121448.DGI_3325"/>
<proteinExistence type="predicted"/>
<dbReference type="InterPro" id="IPR013785">
    <property type="entry name" value="Aldolase_TIM"/>
</dbReference>
<organism evidence="10 11">
    <name type="scientific">Megalodesulfovibrio gigas (strain ATCC 19364 / DSM 1382 / NCIMB 9332 / VKM B-1759)</name>
    <name type="common">Desulfovibrio gigas</name>
    <dbReference type="NCBI Taxonomy" id="1121448"/>
    <lineage>
        <taxon>Bacteria</taxon>
        <taxon>Pseudomonadati</taxon>
        <taxon>Thermodesulfobacteriota</taxon>
        <taxon>Desulfovibrionia</taxon>
        <taxon>Desulfovibrionales</taxon>
        <taxon>Desulfovibrionaceae</taxon>
        <taxon>Megalodesulfovibrio</taxon>
    </lineage>
</organism>
<dbReference type="InterPro" id="IPR007197">
    <property type="entry name" value="rSAM"/>
</dbReference>
<dbReference type="PANTHER" id="PTHR43409:SF7">
    <property type="entry name" value="BLL1977 PROTEIN"/>
    <property type="match status" value="1"/>
</dbReference>
<dbReference type="SFLD" id="SFLDS00029">
    <property type="entry name" value="Radical_SAM"/>
    <property type="match status" value="1"/>
</dbReference>
<dbReference type="SFLD" id="SFLDG01123">
    <property type="entry name" value="methyltransferase_(Class_B)"/>
    <property type="match status" value="1"/>
</dbReference>
<keyword evidence="4" id="KW-0949">S-adenosyl-L-methionine</keyword>
<keyword evidence="3" id="KW-0808">Transferase</keyword>
<protein>
    <submittedName>
        <fullName evidence="10">Putative Magnesium-protoporphyrin IX monomethyl ester anaerobic oxidative cyclase</fullName>
    </submittedName>
</protein>
<dbReference type="Proteomes" id="UP000016587">
    <property type="component" value="Chromosome"/>
</dbReference>
<dbReference type="InterPro" id="IPR036724">
    <property type="entry name" value="Cobalamin-bd_sf"/>
</dbReference>
<dbReference type="GO" id="GO:0051539">
    <property type="term" value="F:4 iron, 4 sulfur cluster binding"/>
    <property type="evidence" value="ECO:0007669"/>
    <property type="project" value="UniProtKB-KW"/>
</dbReference>
<evidence type="ECO:0000256" key="7">
    <source>
        <dbReference type="ARBA" id="ARBA00023014"/>
    </source>
</evidence>
<dbReference type="Gene3D" id="3.20.20.70">
    <property type="entry name" value="Aldolase class I"/>
    <property type="match status" value="1"/>
</dbReference>
<reference evidence="10 11" key="1">
    <citation type="journal article" date="2013" name="J. Bacteriol.">
        <title>Roles of HynAB and Ech, the only two hydrogenases found in the model sulfate reducer Desulfovibrio gigas.</title>
        <authorList>
            <person name="Morais-Silva F.O."/>
            <person name="Santos C.I."/>
            <person name="Rodrigues R."/>
            <person name="Pereira I.A."/>
            <person name="Rodrigues-Pousada C."/>
        </authorList>
    </citation>
    <scope>NUCLEOTIDE SEQUENCE [LARGE SCALE GENOMIC DNA]</scope>
    <source>
        <strain evidence="11">ATCC 19364 / DSM 1382 / NCIMB 9332 / VKM B-1759</strain>
    </source>
</reference>
<dbReference type="InterPro" id="IPR034466">
    <property type="entry name" value="Methyltransferase_Class_B"/>
</dbReference>
<evidence type="ECO:0000256" key="6">
    <source>
        <dbReference type="ARBA" id="ARBA00023004"/>
    </source>
</evidence>
<dbReference type="KEGG" id="dgg:DGI_3325"/>
<dbReference type="RefSeq" id="WP_021762131.1">
    <property type="nucleotide sequence ID" value="NC_022444.1"/>
</dbReference>
<dbReference type="SUPFAM" id="SSF102114">
    <property type="entry name" value="Radical SAM enzymes"/>
    <property type="match status" value="1"/>
</dbReference>
<evidence type="ECO:0000259" key="9">
    <source>
        <dbReference type="PROSITE" id="PS51918"/>
    </source>
</evidence>
<dbReference type="SUPFAM" id="SSF52242">
    <property type="entry name" value="Cobalamin (vitamin B12)-binding domain"/>
    <property type="match status" value="1"/>
</dbReference>
<dbReference type="PANTHER" id="PTHR43409">
    <property type="entry name" value="ANAEROBIC MAGNESIUM-PROTOPORPHYRIN IX MONOMETHYL ESTER CYCLASE-RELATED"/>
    <property type="match status" value="1"/>
</dbReference>